<dbReference type="OrthoDB" id="58529at2759"/>
<evidence type="ECO:0000313" key="2">
    <source>
        <dbReference type="Proteomes" id="UP000230423"/>
    </source>
</evidence>
<dbReference type="EMBL" id="KZ350294">
    <property type="protein sequence ID" value="PIO64027.1"/>
    <property type="molecule type" value="Genomic_DNA"/>
</dbReference>
<protein>
    <submittedName>
        <fullName evidence="1">Uncharacterized protein</fullName>
    </submittedName>
</protein>
<dbReference type="AlphaFoldDB" id="A0A2G9U1C1"/>
<name>A0A2G9U1C1_TELCI</name>
<feature type="non-terminal residue" evidence="1">
    <location>
        <position position="157"/>
    </location>
</feature>
<keyword evidence="2" id="KW-1185">Reference proteome</keyword>
<sequence length="157" mass="17850">MGLICNCQMTMDHAAQQYNRHQPLGGASRVAEVSALYRSRFGFSSGYKTTQANQRTAMPVPDRHCSIMHVEQRHFIRNEKLAMKKKNKGEKDVDNLGVNVDAHDEWNTGRAVGRRPVPVETRRFMTVEEAEAGPNQLRFKLVRIGRISFSHDSAVRL</sequence>
<gene>
    <name evidence="1" type="ORF">TELCIR_14357</name>
</gene>
<accession>A0A2G9U1C1</accession>
<proteinExistence type="predicted"/>
<dbReference type="Proteomes" id="UP000230423">
    <property type="component" value="Unassembled WGS sequence"/>
</dbReference>
<organism evidence="1 2">
    <name type="scientific">Teladorsagia circumcincta</name>
    <name type="common">Brown stomach worm</name>
    <name type="synonym">Ostertagia circumcincta</name>
    <dbReference type="NCBI Taxonomy" id="45464"/>
    <lineage>
        <taxon>Eukaryota</taxon>
        <taxon>Metazoa</taxon>
        <taxon>Ecdysozoa</taxon>
        <taxon>Nematoda</taxon>
        <taxon>Chromadorea</taxon>
        <taxon>Rhabditida</taxon>
        <taxon>Rhabditina</taxon>
        <taxon>Rhabditomorpha</taxon>
        <taxon>Strongyloidea</taxon>
        <taxon>Trichostrongylidae</taxon>
        <taxon>Teladorsagia</taxon>
    </lineage>
</organism>
<evidence type="ECO:0000313" key="1">
    <source>
        <dbReference type="EMBL" id="PIO64027.1"/>
    </source>
</evidence>
<reference evidence="1 2" key="1">
    <citation type="submission" date="2015-09" db="EMBL/GenBank/DDBJ databases">
        <title>Draft genome of the parasitic nematode Teladorsagia circumcincta isolate WARC Sus (inbred).</title>
        <authorList>
            <person name="Mitreva M."/>
        </authorList>
    </citation>
    <scope>NUCLEOTIDE SEQUENCE [LARGE SCALE GENOMIC DNA]</scope>
    <source>
        <strain evidence="1 2">S</strain>
    </source>
</reference>